<proteinExistence type="predicted"/>
<dbReference type="PANTHER" id="PTHR33198:SF19">
    <property type="entry name" value="CCHC-TYPE DOMAIN-CONTAINING PROTEIN"/>
    <property type="match status" value="1"/>
</dbReference>
<sequence length="192" mass="21982">MAAVIGKVDEFDEGKETFTCYLERLDQFFIANDIKDAKAVSVFLTVIGPKSYSLLKSMVSPDNVSDKSLEELKTLLKNQYSPQPLTIAERFKFHKRGQKPGESVNEYVVELKRLETTCKFVNFLKDALRDRLVCKLINTTCQKKLLTEKELSFDKALQQAVAFEMANMQSQKNDCQASLHSKEETSTYCNKW</sequence>
<dbReference type="PANTHER" id="PTHR33198">
    <property type="entry name" value="ANK_REP_REGION DOMAIN-CONTAINING PROTEIN-RELATED"/>
    <property type="match status" value="1"/>
</dbReference>
<dbReference type="OMA" id="MERTEQA"/>
<keyword evidence="2" id="KW-1185">Reference proteome</keyword>
<accession>A0A914AHV2</accession>
<dbReference type="AlphaFoldDB" id="A0A914AHV2"/>
<name>A0A914AHV2_PATMI</name>
<dbReference type="RefSeq" id="XP_038063116.1">
    <property type="nucleotide sequence ID" value="XM_038207188.1"/>
</dbReference>
<protein>
    <recommendedName>
        <fullName evidence="3">Retrotransposon gag domain-containing protein</fullName>
    </recommendedName>
</protein>
<dbReference type="OrthoDB" id="775972at2759"/>
<dbReference type="EnsemblMetazoa" id="XM_038207188.1">
    <property type="protein sequence ID" value="XP_038063116.1"/>
    <property type="gene ID" value="LOC119733818"/>
</dbReference>
<dbReference type="GeneID" id="119733818"/>
<reference evidence="1" key="1">
    <citation type="submission" date="2022-11" db="UniProtKB">
        <authorList>
            <consortium name="EnsemblMetazoa"/>
        </authorList>
    </citation>
    <scope>IDENTIFICATION</scope>
</reference>
<organism evidence="1 2">
    <name type="scientific">Patiria miniata</name>
    <name type="common">Bat star</name>
    <name type="synonym">Asterina miniata</name>
    <dbReference type="NCBI Taxonomy" id="46514"/>
    <lineage>
        <taxon>Eukaryota</taxon>
        <taxon>Metazoa</taxon>
        <taxon>Echinodermata</taxon>
        <taxon>Eleutherozoa</taxon>
        <taxon>Asterozoa</taxon>
        <taxon>Asteroidea</taxon>
        <taxon>Valvatacea</taxon>
        <taxon>Valvatida</taxon>
        <taxon>Asterinidae</taxon>
        <taxon>Patiria</taxon>
    </lineage>
</organism>
<evidence type="ECO:0000313" key="1">
    <source>
        <dbReference type="EnsemblMetazoa" id="XP_038063116.1"/>
    </source>
</evidence>
<evidence type="ECO:0000313" key="2">
    <source>
        <dbReference type="Proteomes" id="UP000887568"/>
    </source>
</evidence>
<dbReference type="Proteomes" id="UP000887568">
    <property type="component" value="Unplaced"/>
</dbReference>
<evidence type="ECO:0008006" key="3">
    <source>
        <dbReference type="Google" id="ProtNLM"/>
    </source>
</evidence>